<feature type="region of interest" description="Disordered" evidence="1">
    <location>
        <begin position="288"/>
        <end position="488"/>
    </location>
</feature>
<dbReference type="AlphaFoldDB" id="A0AAD9L6B9"/>
<feature type="compositionally biased region" description="Low complexity" evidence="1">
    <location>
        <begin position="296"/>
        <end position="320"/>
    </location>
</feature>
<reference evidence="3" key="1">
    <citation type="submission" date="2023-02" db="EMBL/GenBank/DDBJ databases">
        <title>Identification and recombinant expression of a fungal hydrolase from Papiliotrema laurentii that hydrolyzes apple cutin and clears colloidal polyester polyurethane.</title>
        <authorList>
            <consortium name="DOE Joint Genome Institute"/>
            <person name="Roman V.A."/>
            <person name="Bojanowski C."/>
            <person name="Crable B.R."/>
            <person name="Wagner D.N."/>
            <person name="Hung C.S."/>
            <person name="Nadeau L.J."/>
            <person name="Schratz L."/>
            <person name="Haridas S."/>
            <person name="Pangilinan J."/>
            <person name="Lipzen A."/>
            <person name="Na H."/>
            <person name="Yan M."/>
            <person name="Ng V."/>
            <person name="Grigoriev I.V."/>
            <person name="Spatafora J.W."/>
            <person name="Barlow D."/>
            <person name="Biffinger J."/>
            <person name="Kelley-Loughnane N."/>
            <person name="Varaljay V.A."/>
            <person name="Crookes-Goodson W.J."/>
        </authorList>
    </citation>
    <scope>NUCLEOTIDE SEQUENCE</scope>
    <source>
        <strain evidence="3">5307AH</strain>
    </source>
</reference>
<dbReference type="PANTHER" id="PTHR28297:SF1">
    <property type="entry name" value="FUNGAL PROTEIN"/>
    <property type="match status" value="1"/>
</dbReference>
<dbReference type="Pfam" id="PF10445">
    <property type="entry name" value="DUF2456"/>
    <property type="match status" value="1"/>
</dbReference>
<dbReference type="PANTHER" id="PTHR28297">
    <property type="entry name" value="FUNGAL PROTEIN"/>
    <property type="match status" value="1"/>
</dbReference>
<evidence type="ECO:0000256" key="1">
    <source>
        <dbReference type="SAM" id="MobiDB-lite"/>
    </source>
</evidence>
<name>A0AAD9L6B9_PAPLA</name>
<organism evidence="3 4">
    <name type="scientific">Papiliotrema laurentii</name>
    <name type="common">Cryptococcus laurentii</name>
    <dbReference type="NCBI Taxonomy" id="5418"/>
    <lineage>
        <taxon>Eukaryota</taxon>
        <taxon>Fungi</taxon>
        <taxon>Dikarya</taxon>
        <taxon>Basidiomycota</taxon>
        <taxon>Agaricomycotina</taxon>
        <taxon>Tremellomycetes</taxon>
        <taxon>Tremellales</taxon>
        <taxon>Rhynchogastremaceae</taxon>
        <taxon>Papiliotrema</taxon>
    </lineage>
</organism>
<accession>A0AAD9L6B9</accession>
<evidence type="ECO:0000313" key="3">
    <source>
        <dbReference type="EMBL" id="KAK1924938.1"/>
    </source>
</evidence>
<feature type="compositionally biased region" description="Basic and acidic residues" evidence="1">
    <location>
        <begin position="479"/>
        <end position="488"/>
    </location>
</feature>
<evidence type="ECO:0000256" key="2">
    <source>
        <dbReference type="SAM" id="Phobius"/>
    </source>
</evidence>
<keyword evidence="2" id="KW-0472">Membrane</keyword>
<gene>
    <name evidence="3" type="ORF">DB88DRAFT_509995</name>
</gene>
<feature type="transmembrane region" description="Helical" evidence="2">
    <location>
        <begin position="20"/>
        <end position="44"/>
    </location>
</feature>
<dbReference type="InterPro" id="IPR018852">
    <property type="entry name" value="DUF2456"/>
</dbReference>
<feature type="compositionally biased region" description="Low complexity" evidence="1">
    <location>
        <begin position="391"/>
        <end position="412"/>
    </location>
</feature>
<feature type="compositionally biased region" description="Low complexity" evidence="1">
    <location>
        <begin position="373"/>
        <end position="383"/>
    </location>
</feature>
<dbReference type="Proteomes" id="UP001182556">
    <property type="component" value="Unassembled WGS sequence"/>
</dbReference>
<evidence type="ECO:0000313" key="4">
    <source>
        <dbReference type="Proteomes" id="UP001182556"/>
    </source>
</evidence>
<keyword evidence="2" id="KW-0812">Transmembrane</keyword>
<keyword evidence="2" id="KW-1133">Transmembrane helix</keyword>
<comment type="caution">
    <text evidence="3">The sequence shown here is derived from an EMBL/GenBank/DDBJ whole genome shotgun (WGS) entry which is preliminary data.</text>
</comment>
<feature type="compositionally biased region" description="Polar residues" evidence="1">
    <location>
        <begin position="463"/>
        <end position="475"/>
    </location>
</feature>
<dbReference type="EMBL" id="JAODAN010000004">
    <property type="protein sequence ID" value="KAK1924938.1"/>
    <property type="molecule type" value="Genomic_DNA"/>
</dbReference>
<feature type="compositionally biased region" description="Polar residues" evidence="1">
    <location>
        <begin position="424"/>
        <end position="436"/>
    </location>
</feature>
<keyword evidence="4" id="KW-1185">Reference proteome</keyword>
<feature type="transmembrane region" description="Helical" evidence="2">
    <location>
        <begin position="178"/>
        <end position="200"/>
    </location>
</feature>
<protein>
    <submittedName>
        <fullName evidence="3">Uncharacterized protein</fullName>
    </submittedName>
</protein>
<proteinExistence type="predicted"/>
<sequence>MKSLFRPFPVPLTPRQTFYLGVLQGLGAGFIDGGANFAVAYAMYHSQTDVRMWVFSKNTIAGDLGVTPIIQCLASMLITSTLVHTDLHHHAIAPLPFVYPHVEHLPDPRSLFHKPTGSVSSEPEKADEDVKATKRGLRYYFWMLVRFIFEGTEKNMMAARIPVTHWFGRLAWTAAQGAAIGIVFGFPLWCLAVLILGPIYGNDNMGNKWAPQAIKCVYGAILGWITNPVIATLALGSQAPCHLVVVEHDEEEGGVEHPAEGVPTIHEDEEFIASPTIGRRSMLAVSPALSPSRHMSSLPLPGTPSLSGRSRAGSNASRMSKPPLTTNASLLPPLPSPGDEPSALPASPTPDRSGRPRGNSYTIPQRPRGATVSSYSSNRSYSYALGGTGGRAQRPRAASRASAAGTTTAATGIPSLVLPVSEVAQRSTSPTVNNLTVPGRSPREVPTAAWDVFGRNDTPPGLSMSSPPSTRQRAQSAVERSKPKSSVD</sequence>